<evidence type="ECO:0000256" key="10">
    <source>
        <dbReference type="RuleBase" id="RU364128"/>
    </source>
</evidence>
<keyword evidence="7 10" id="KW-0496">Mitochondrion</keyword>
<keyword evidence="3 10" id="KW-0999">Mitochondrion inner membrane</keyword>
<evidence type="ECO:0000256" key="9">
    <source>
        <dbReference type="ARBA" id="ARBA00024807"/>
    </source>
</evidence>
<evidence type="ECO:0000256" key="5">
    <source>
        <dbReference type="ARBA" id="ARBA00022989"/>
    </source>
</evidence>
<evidence type="ECO:0000256" key="6">
    <source>
        <dbReference type="ARBA" id="ARBA00023054"/>
    </source>
</evidence>
<evidence type="ECO:0000313" key="14">
    <source>
        <dbReference type="Proteomes" id="UP000799428"/>
    </source>
</evidence>
<keyword evidence="2 10" id="KW-0812">Transmembrane</keyword>
<dbReference type="GO" id="GO:0007007">
    <property type="term" value="P:inner mitochondrial membrane organization"/>
    <property type="evidence" value="ECO:0007669"/>
    <property type="project" value="TreeGrafter"/>
</dbReference>
<comment type="function">
    <text evidence="9">Required for the maintenance of the structure of the mitochondrial inner membrane. Involved in mitochondrial morphology. Causes growth arrest when highly overexpressed.</text>
</comment>
<evidence type="ECO:0000256" key="3">
    <source>
        <dbReference type="ARBA" id="ARBA00022792"/>
    </source>
</evidence>
<dbReference type="InterPro" id="IPR008839">
    <property type="entry name" value="MDM33_fungi"/>
</dbReference>
<organism evidence="13 14">
    <name type="scientific">Pleomassaria siparia CBS 279.74</name>
    <dbReference type="NCBI Taxonomy" id="1314801"/>
    <lineage>
        <taxon>Eukaryota</taxon>
        <taxon>Fungi</taxon>
        <taxon>Dikarya</taxon>
        <taxon>Ascomycota</taxon>
        <taxon>Pezizomycotina</taxon>
        <taxon>Dothideomycetes</taxon>
        <taxon>Pleosporomycetidae</taxon>
        <taxon>Pleosporales</taxon>
        <taxon>Pleomassariaceae</taxon>
        <taxon>Pleomassaria</taxon>
    </lineage>
</organism>
<dbReference type="Pfam" id="PF05546">
    <property type="entry name" value="She9_MDM33"/>
    <property type="match status" value="1"/>
</dbReference>
<proteinExistence type="inferred from homology"/>
<name>A0A6G1K7U3_9PLEO</name>
<keyword evidence="8 10" id="KW-0472">Membrane</keyword>
<dbReference type="GO" id="GO:0005743">
    <property type="term" value="C:mitochondrial inner membrane"/>
    <property type="evidence" value="ECO:0007669"/>
    <property type="project" value="UniProtKB-SubCell"/>
</dbReference>
<feature type="transmembrane region" description="Helical" evidence="10">
    <location>
        <begin position="297"/>
        <end position="317"/>
    </location>
</feature>
<keyword evidence="5 10" id="KW-1133">Transmembrane helix</keyword>
<feature type="coiled-coil region" evidence="11">
    <location>
        <begin position="248"/>
        <end position="279"/>
    </location>
</feature>
<dbReference type="PANTHER" id="PTHR31961">
    <property type="entry name" value="SENSITIVE TO HIGH EXPRESSION PROTEIN 9, MITOCHONDRIAL"/>
    <property type="match status" value="1"/>
</dbReference>
<accession>A0A6G1K7U3</accession>
<evidence type="ECO:0000256" key="8">
    <source>
        <dbReference type="ARBA" id="ARBA00023136"/>
    </source>
</evidence>
<keyword evidence="6 11" id="KW-0175">Coiled coil</keyword>
<comment type="similarity">
    <text evidence="1 10">Belongs to the SHE9 family.</text>
</comment>
<protein>
    <recommendedName>
        <fullName evidence="10">Sensitive to high expression protein 9, mitochondrial</fullName>
    </recommendedName>
</protein>
<keyword evidence="14" id="KW-1185">Reference proteome</keyword>
<feature type="region of interest" description="Disordered" evidence="12">
    <location>
        <begin position="74"/>
        <end position="100"/>
    </location>
</feature>
<evidence type="ECO:0000256" key="7">
    <source>
        <dbReference type="ARBA" id="ARBA00023128"/>
    </source>
</evidence>
<evidence type="ECO:0000256" key="4">
    <source>
        <dbReference type="ARBA" id="ARBA00022946"/>
    </source>
</evidence>
<dbReference type="OrthoDB" id="5595506at2759"/>
<evidence type="ECO:0000313" key="13">
    <source>
        <dbReference type="EMBL" id="KAF2708956.1"/>
    </source>
</evidence>
<evidence type="ECO:0000256" key="2">
    <source>
        <dbReference type="ARBA" id="ARBA00022692"/>
    </source>
</evidence>
<feature type="transmembrane region" description="Helical" evidence="10">
    <location>
        <begin position="467"/>
        <end position="487"/>
    </location>
</feature>
<evidence type="ECO:0000256" key="1">
    <source>
        <dbReference type="ARBA" id="ARBA00007472"/>
    </source>
</evidence>
<dbReference type="AlphaFoldDB" id="A0A6G1K7U3"/>
<dbReference type="PANTHER" id="PTHR31961:SF3">
    <property type="entry name" value="SENSITIVE TO HIGH EXPRESSION PROTEIN 9, MITOCHONDRIAL"/>
    <property type="match status" value="1"/>
</dbReference>
<comment type="subcellular location">
    <subcellularLocation>
        <location evidence="10">Mitochondrion inner membrane</location>
        <topology evidence="10">Multi-pass membrane protein</topology>
    </subcellularLocation>
</comment>
<reference evidence="13" key="1">
    <citation type="journal article" date="2020" name="Stud. Mycol.">
        <title>101 Dothideomycetes genomes: a test case for predicting lifestyles and emergence of pathogens.</title>
        <authorList>
            <person name="Haridas S."/>
            <person name="Albert R."/>
            <person name="Binder M."/>
            <person name="Bloem J."/>
            <person name="Labutti K."/>
            <person name="Salamov A."/>
            <person name="Andreopoulos B."/>
            <person name="Baker S."/>
            <person name="Barry K."/>
            <person name="Bills G."/>
            <person name="Bluhm B."/>
            <person name="Cannon C."/>
            <person name="Castanera R."/>
            <person name="Culley D."/>
            <person name="Daum C."/>
            <person name="Ezra D."/>
            <person name="Gonzalez J."/>
            <person name="Henrissat B."/>
            <person name="Kuo A."/>
            <person name="Liang C."/>
            <person name="Lipzen A."/>
            <person name="Lutzoni F."/>
            <person name="Magnuson J."/>
            <person name="Mondo S."/>
            <person name="Nolan M."/>
            <person name="Ohm R."/>
            <person name="Pangilinan J."/>
            <person name="Park H.-J."/>
            <person name="Ramirez L."/>
            <person name="Alfaro M."/>
            <person name="Sun H."/>
            <person name="Tritt A."/>
            <person name="Yoshinaga Y."/>
            <person name="Zwiers L.-H."/>
            <person name="Turgeon B."/>
            <person name="Goodwin S."/>
            <person name="Spatafora J."/>
            <person name="Crous P."/>
            <person name="Grigoriev I."/>
        </authorList>
    </citation>
    <scope>NUCLEOTIDE SEQUENCE</scope>
    <source>
        <strain evidence="13">CBS 279.74</strain>
    </source>
</reference>
<dbReference type="EMBL" id="MU005771">
    <property type="protein sequence ID" value="KAF2708956.1"/>
    <property type="molecule type" value="Genomic_DNA"/>
</dbReference>
<evidence type="ECO:0000256" key="12">
    <source>
        <dbReference type="SAM" id="MobiDB-lite"/>
    </source>
</evidence>
<sequence length="490" mass="54172">MRPLLQRASRSIFSSAVLGIALQSSKPSVHGFIRTAANAPAICVPCQLRAASMNRPGPLDLLRSRILATGPTRHFSTSGICCDKENPSEPSVPKESPQLRPALQDQELASIKSTKPNTLHKVEDTIARVPAEDLPSHRDGQRWRLNKRLAEFMDDMLPKLAIVTQKVNTYTGTDYSGIEALRKEIKDQEQLVKARRLAIDEAKHALDAAHAQQGSSQKEVVALLERKHSWSAHDLERYMSLIRSEHVNDQAVREAKEAVHNAEAALEEARSHLEKRERAQYHEEQIWSDTIRRNSTWVTFGLMGLNIFLLLASLVAIEPWRRSKMVNEIKRTLDAQRPASIEPAASPQRLPPIEAPIEAPIDAVVEPAGRPLEDLKPTQPALQFSPEVEPVRAVELPVDVYEPAVDITSPGAAPLTPELVDPQETINIPEEVRKNTTPKSWDAKIRAAARDLVSDETISVRRKDCTAAIFSAATVGAIVSGAVITLLRST</sequence>
<comment type="subunit">
    <text evidence="10">Homooligomer.</text>
</comment>
<evidence type="ECO:0000256" key="11">
    <source>
        <dbReference type="SAM" id="Coils"/>
    </source>
</evidence>
<keyword evidence="4 10" id="KW-0809">Transit peptide</keyword>
<gene>
    <name evidence="13" type="ORF">K504DRAFT_491584</name>
</gene>
<dbReference type="Proteomes" id="UP000799428">
    <property type="component" value="Unassembled WGS sequence"/>
</dbReference>